<gene>
    <name evidence="2" type="ORF">EZV62_014670</name>
</gene>
<protein>
    <recommendedName>
        <fullName evidence="4">ACT domain-containing protein</fullName>
    </recommendedName>
</protein>
<reference evidence="3" key="1">
    <citation type="journal article" date="2019" name="Gigascience">
        <title>De novo genome assembly of the endangered Acer yangbiense, a plant species with extremely small populations endemic to Yunnan Province, China.</title>
        <authorList>
            <person name="Yang J."/>
            <person name="Wariss H.M."/>
            <person name="Tao L."/>
            <person name="Zhang R."/>
            <person name="Yun Q."/>
            <person name="Hollingsworth P."/>
            <person name="Dao Z."/>
            <person name="Luo G."/>
            <person name="Guo H."/>
            <person name="Ma Y."/>
            <person name="Sun W."/>
        </authorList>
    </citation>
    <scope>NUCLEOTIDE SEQUENCE [LARGE SCALE GENOMIC DNA]</scope>
    <source>
        <strain evidence="3">cv. Malutang</strain>
    </source>
</reference>
<comment type="caution">
    <text evidence="2">The sequence shown here is derived from an EMBL/GenBank/DDBJ whole genome shotgun (WGS) entry which is preliminary data.</text>
</comment>
<keyword evidence="3" id="KW-1185">Reference proteome</keyword>
<dbReference type="OrthoDB" id="690068at2759"/>
<dbReference type="GO" id="GO:0003677">
    <property type="term" value="F:DNA binding"/>
    <property type="evidence" value="ECO:0007669"/>
    <property type="project" value="UniProtKB-KW"/>
</dbReference>
<organism evidence="2 3">
    <name type="scientific">Acer yangbiense</name>
    <dbReference type="NCBI Taxonomy" id="1000413"/>
    <lineage>
        <taxon>Eukaryota</taxon>
        <taxon>Viridiplantae</taxon>
        <taxon>Streptophyta</taxon>
        <taxon>Embryophyta</taxon>
        <taxon>Tracheophyta</taxon>
        <taxon>Spermatophyta</taxon>
        <taxon>Magnoliopsida</taxon>
        <taxon>eudicotyledons</taxon>
        <taxon>Gunneridae</taxon>
        <taxon>Pentapetalae</taxon>
        <taxon>rosids</taxon>
        <taxon>malvids</taxon>
        <taxon>Sapindales</taxon>
        <taxon>Sapindaceae</taxon>
        <taxon>Hippocastanoideae</taxon>
        <taxon>Acereae</taxon>
        <taxon>Acer</taxon>
    </lineage>
</organism>
<evidence type="ECO:0000256" key="1">
    <source>
        <dbReference type="ARBA" id="ARBA00023125"/>
    </source>
</evidence>
<dbReference type="InterPro" id="IPR045865">
    <property type="entry name" value="ACT-like_dom_sf"/>
</dbReference>
<accession>A0A5C7HSP2</accession>
<evidence type="ECO:0008006" key="4">
    <source>
        <dbReference type="Google" id="ProtNLM"/>
    </source>
</evidence>
<dbReference type="SUPFAM" id="SSF55021">
    <property type="entry name" value="ACT-like"/>
    <property type="match status" value="1"/>
</dbReference>
<evidence type="ECO:0000313" key="3">
    <source>
        <dbReference type="Proteomes" id="UP000323000"/>
    </source>
</evidence>
<keyword evidence="1" id="KW-0238">DNA-binding</keyword>
<sequence length="132" mass="14450">MDKASILAETTKSVRELQKSVKELKKRCQGRDVYAFPSEANQLNLCDSDDNMGFLKAVLSCEDKPGLMSDLTRAVKSVKGRVVKAEMVTVGGRTKCVLCVQGLKGNEGMVVLKRALNLVINRSVLSAKSKKF</sequence>
<proteinExistence type="predicted"/>
<dbReference type="CDD" id="cd04873">
    <property type="entry name" value="ACT_UUR-ACR-like"/>
    <property type="match status" value="1"/>
</dbReference>
<evidence type="ECO:0000313" key="2">
    <source>
        <dbReference type="EMBL" id="TXG60097.1"/>
    </source>
</evidence>
<name>A0A5C7HSP2_9ROSI</name>
<dbReference type="GO" id="GO:0003700">
    <property type="term" value="F:DNA-binding transcription factor activity"/>
    <property type="evidence" value="ECO:0007669"/>
    <property type="project" value="InterPro"/>
</dbReference>
<dbReference type="PANTHER" id="PTHR45844:SF17">
    <property type="entry name" value="TRANSCRIPTION FACTOR BHLH131"/>
    <property type="match status" value="1"/>
</dbReference>
<dbReference type="InterPro" id="IPR045847">
    <property type="entry name" value="AIG1-like"/>
</dbReference>
<dbReference type="AlphaFoldDB" id="A0A5C7HSP2"/>
<dbReference type="Proteomes" id="UP000323000">
    <property type="component" value="Chromosome 6"/>
</dbReference>
<dbReference type="Gene3D" id="3.30.70.260">
    <property type="match status" value="1"/>
</dbReference>
<dbReference type="EMBL" id="VAHF01000006">
    <property type="protein sequence ID" value="TXG60097.1"/>
    <property type="molecule type" value="Genomic_DNA"/>
</dbReference>
<dbReference type="PANTHER" id="PTHR45844">
    <property type="entry name" value="TRANSCRIPTION FACTOR BHLH30"/>
    <property type="match status" value="1"/>
</dbReference>